<feature type="transmembrane region" description="Helical" evidence="1">
    <location>
        <begin position="383"/>
        <end position="401"/>
    </location>
</feature>
<comment type="caution">
    <text evidence="2">The sequence shown here is derived from an EMBL/GenBank/DDBJ whole genome shotgun (WGS) entry which is preliminary data.</text>
</comment>
<dbReference type="Proteomes" id="UP000034246">
    <property type="component" value="Unassembled WGS sequence"/>
</dbReference>
<gene>
    <name evidence="2" type="ORF">UT39_C0007G0033</name>
</gene>
<feature type="transmembrane region" description="Helical" evidence="1">
    <location>
        <begin position="190"/>
        <end position="208"/>
    </location>
</feature>
<keyword evidence="1" id="KW-0812">Transmembrane</keyword>
<keyword evidence="1" id="KW-0472">Membrane</keyword>
<dbReference type="STRING" id="1618550.UT39_C0007G0033"/>
<feature type="transmembrane region" description="Helical" evidence="1">
    <location>
        <begin position="501"/>
        <end position="520"/>
    </location>
</feature>
<feature type="transmembrane region" description="Helical" evidence="1">
    <location>
        <begin position="448"/>
        <end position="470"/>
    </location>
</feature>
<dbReference type="EMBL" id="LBWP01000007">
    <property type="protein sequence ID" value="KKR11468.1"/>
    <property type="molecule type" value="Genomic_DNA"/>
</dbReference>
<proteinExistence type="predicted"/>
<feature type="transmembrane region" description="Helical" evidence="1">
    <location>
        <begin position="43"/>
        <end position="62"/>
    </location>
</feature>
<reference evidence="2 3" key="1">
    <citation type="journal article" date="2015" name="Nature">
        <title>rRNA introns, odd ribosomes, and small enigmatic genomes across a large radiation of phyla.</title>
        <authorList>
            <person name="Brown C.T."/>
            <person name="Hug L.A."/>
            <person name="Thomas B.C."/>
            <person name="Sharon I."/>
            <person name="Castelle C.J."/>
            <person name="Singh A."/>
            <person name="Wilkins M.J."/>
            <person name="Williams K.H."/>
            <person name="Banfield J.F."/>
        </authorList>
    </citation>
    <scope>NUCLEOTIDE SEQUENCE [LARGE SCALE GENOMIC DNA]</scope>
</reference>
<feature type="transmembrane region" description="Helical" evidence="1">
    <location>
        <begin position="527"/>
        <end position="545"/>
    </location>
</feature>
<organism evidence="2 3">
    <name type="scientific">Candidatus Woesebacteria bacterium GW2011_GWA1_39_21</name>
    <dbReference type="NCBI Taxonomy" id="1618550"/>
    <lineage>
        <taxon>Bacteria</taxon>
        <taxon>Candidatus Woeseibacteriota</taxon>
    </lineage>
</organism>
<dbReference type="PANTHER" id="PTHR38454:SF1">
    <property type="entry name" value="INTEGRAL MEMBRANE PROTEIN"/>
    <property type="match status" value="1"/>
</dbReference>
<feature type="transmembrane region" description="Helical" evidence="1">
    <location>
        <begin position="356"/>
        <end position="374"/>
    </location>
</feature>
<dbReference type="Pfam" id="PF09586">
    <property type="entry name" value="YfhO"/>
    <property type="match status" value="2"/>
</dbReference>
<name>A0A0G0N7N0_9BACT</name>
<evidence type="ECO:0000256" key="1">
    <source>
        <dbReference type="SAM" id="Phobius"/>
    </source>
</evidence>
<protein>
    <recommendedName>
        <fullName evidence="4">Bacterial membrane protein YfhO</fullName>
    </recommendedName>
</protein>
<accession>A0A0G0N7N0</accession>
<dbReference type="PANTHER" id="PTHR38454">
    <property type="entry name" value="INTEGRAL MEMBRANE PROTEIN-RELATED"/>
    <property type="match status" value="1"/>
</dbReference>
<feature type="transmembrane region" description="Helical" evidence="1">
    <location>
        <begin position="157"/>
        <end position="178"/>
    </location>
</feature>
<evidence type="ECO:0000313" key="3">
    <source>
        <dbReference type="Proteomes" id="UP000034246"/>
    </source>
</evidence>
<keyword evidence="1" id="KW-1133">Transmembrane helix</keyword>
<feature type="transmembrane region" description="Helical" evidence="1">
    <location>
        <begin position="814"/>
        <end position="831"/>
    </location>
</feature>
<feature type="transmembrane region" description="Helical" evidence="1">
    <location>
        <begin position="281"/>
        <end position="300"/>
    </location>
</feature>
<feature type="transmembrane region" description="Helical" evidence="1">
    <location>
        <begin position="236"/>
        <end position="269"/>
    </location>
</feature>
<evidence type="ECO:0008006" key="4">
    <source>
        <dbReference type="Google" id="ProtNLM"/>
    </source>
</evidence>
<feature type="transmembrane region" description="Helical" evidence="1">
    <location>
        <begin position="421"/>
        <end position="441"/>
    </location>
</feature>
<dbReference type="AlphaFoldDB" id="A0A0G0N7N0"/>
<dbReference type="InterPro" id="IPR018580">
    <property type="entry name" value="Uncharacterised_YfhO"/>
</dbReference>
<evidence type="ECO:0000313" key="2">
    <source>
        <dbReference type="EMBL" id="KKR11468.1"/>
    </source>
</evidence>
<sequence length="844" mass="95397">MLLKKFMAVMATCILRSLPISLRQNLMLSKIWRDLIKKLSTENVLLLLLPFLLTVFVFRKYIFEGLLPIPADITPGLYFPWFDYKWGYATPVPVQNPAITDVISILYPWRVMAFRYLNQGILPFWDPTILLGTPLLANFQTAFFNPVNILFLFVKEFHAWSLGIIIQPLLLTFTSYLFLRNLNLMKMPSLFGAILFAYSSYAIVWMEYNSIDYTLVYFPLILLCVSKLAEESGRKWFFVLSGALALQIISGYPQNVIYTILISVFYFVVNLKGKRNKFQKILFVLGSLLMGLLLSGVQLFPSLELYSLSLRNLDKVALAGNVKYLPLKHLMTFPYPDYFGNPGRWNYFGVGSYDNFAFTISSVGIFFAILSFFVKNKVLKNKSFFIFLILGALIFSTKNPISQMISNTSFLGIVSGSNARVLFVVSFVLSLFAASGLQVVLKWKPKVTTLLIPALLSSTIFLLHLIYLNYNLDGGVDQLFNLIANRMTAQEQNIANLVVSIRNMILPTLVVFVLTLFVLIDRSKKKLLTIVCVIACLFVTVISASDKYLPFVKKELLYPQTEVTDFLLKNLGDSRFEKENNNLIFPSNSWSLYGLSASTGQNASTLLSISRYFSLINYGQVNDAIATRYNSIINFKSPLVNTLNISYYTGLNWLNDSPDANGTTKTLYLPVSFSEMSNIGTVRIFKNAGNIGPAWFPEIIKCEKNEEIVFREIASEFYNPKEIVYVDCSEDVYQNEGGSVNRVPSQSNKLVFNTESESDGYLVVSAAFYPGWTSYVDGQKIQNVNKANTALIALPVAKGSHLVELKYEPFSFKFGVYVSLTTLIIWVGILLKQTKPGPTRSTRL</sequence>